<sequence>MAQRATVEALRLPRPPGVLTALLDTVANWPAAAVLVVAAIVLVVESGTLVGVALPGTTLLVALGLWSHIRPDALVPAIAISAAATVTGAHIGWWRGRSGRGVPALDGDGRHRRVIRAGTARAHRWLAGRGTVATAALLASGHWAAAARPLMPRVAGGAGVPYRIAGPPLMITGTAWAATLVLLGNQVGPHVLTQVGAVPLVVVALLIGALVLHSRCRHKSIAVGSAVR</sequence>
<feature type="transmembrane region" description="Helical" evidence="1">
    <location>
        <begin position="191"/>
        <end position="212"/>
    </location>
</feature>
<dbReference type="Proteomes" id="UP001299970">
    <property type="component" value="Unassembled WGS sequence"/>
</dbReference>
<keyword evidence="1" id="KW-0472">Membrane</keyword>
<dbReference type="EMBL" id="JAKXMK010000017">
    <property type="protein sequence ID" value="MCH6168131.1"/>
    <property type="molecule type" value="Genomic_DNA"/>
</dbReference>
<feature type="transmembrane region" description="Helical" evidence="1">
    <location>
        <begin position="49"/>
        <end position="66"/>
    </location>
</feature>
<evidence type="ECO:0000313" key="3">
    <source>
        <dbReference type="Proteomes" id="UP001299970"/>
    </source>
</evidence>
<accession>A0ABS9THX7</accession>
<evidence type="ECO:0000313" key="2">
    <source>
        <dbReference type="EMBL" id="MCH6168131.1"/>
    </source>
</evidence>
<keyword evidence="1" id="KW-1133">Transmembrane helix</keyword>
<keyword evidence="1" id="KW-0812">Transmembrane</keyword>
<feature type="transmembrane region" description="Helical" evidence="1">
    <location>
        <begin position="21"/>
        <end position="43"/>
    </location>
</feature>
<name>A0ABS9THX7_9PSEU</name>
<comment type="caution">
    <text evidence="2">The sequence shown here is derived from an EMBL/GenBank/DDBJ whole genome shotgun (WGS) entry which is preliminary data.</text>
</comment>
<proteinExistence type="predicted"/>
<organism evidence="2 3">
    <name type="scientific">Pseudonocardia alaniniphila</name>
    <dbReference type="NCBI Taxonomy" id="75291"/>
    <lineage>
        <taxon>Bacteria</taxon>
        <taxon>Bacillati</taxon>
        <taxon>Actinomycetota</taxon>
        <taxon>Actinomycetes</taxon>
        <taxon>Pseudonocardiales</taxon>
        <taxon>Pseudonocardiaceae</taxon>
        <taxon>Pseudonocardia</taxon>
    </lineage>
</organism>
<gene>
    <name evidence="2" type="ORF">MMF94_20780</name>
</gene>
<evidence type="ECO:0000256" key="1">
    <source>
        <dbReference type="SAM" id="Phobius"/>
    </source>
</evidence>
<keyword evidence="3" id="KW-1185">Reference proteome</keyword>
<feature type="transmembrane region" description="Helical" evidence="1">
    <location>
        <begin position="73"/>
        <end position="93"/>
    </location>
</feature>
<protein>
    <recommendedName>
        <fullName evidence="4">Membrane-associated protein</fullName>
    </recommendedName>
</protein>
<dbReference type="RefSeq" id="WP_241038774.1">
    <property type="nucleotide sequence ID" value="NZ_BAAAJF010000001.1"/>
</dbReference>
<reference evidence="2 3" key="1">
    <citation type="submission" date="2022-03" db="EMBL/GenBank/DDBJ databases">
        <title>Pseudonocardia alaer sp. nov., a novel actinomycete isolated from reed forest soil.</title>
        <authorList>
            <person name="Wang L."/>
        </authorList>
    </citation>
    <scope>NUCLEOTIDE SEQUENCE [LARGE SCALE GENOMIC DNA]</scope>
    <source>
        <strain evidence="2 3">Y-16303</strain>
    </source>
</reference>
<evidence type="ECO:0008006" key="4">
    <source>
        <dbReference type="Google" id="ProtNLM"/>
    </source>
</evidence>